<keyword evidence="3" id="KW-1185">Reference proteome</keyword>
<dbReference type="Proteomes" id="UP000659388">
    <property type="component" value="Unassembled WGS sequence"/>
</dbReference>
<gene>
    <name evidence="2" type="ORF">JL102_07295</name>
</gene>
<evidence type="ECO:0000256" key="1">
    <source>
        <dbReference type="SAM" id="SignalP"/>
    </source>
</evidence>
<organism evidence="2 3">
    <name type="scientific">Fulvivirga sediminis</name>
    <dbReference type="NCBI Taxonomy" id="2803949"/>
    <lineage>
        <taxon>Bacteria</taxon>
        <taxon>Pseudomonadati</taxon>
        <taxon>Bacteroidota</taxon>
        <taxon>Cytophagia</taxon>
        <taxon>Cytophagales</taxon>
        <taxon>Fulvivirgaceae</taxon>
        <taxon>Fulvivirga</taxon>
    </lineage>
</organism>
<reference evidence="2" key="1">
    <citation type="submission" date="2021-01" db="EMBL/GenBank/DDBJ databases">
        <title>Fulvivirga kasyanovii gen. nov., sp nov., a novel member of the phylum Bacteroidetes isolated from seawater in a mussel farm.</title>
        <authorList>
            <person name="Zhao L.-H."/>
            <person name="Wang Z.-J."/>
        </authorList>
    </citation>
    <scope>NUCLEOTIDE SEQUENCE</scope>
    <source>
        <strain evidence="2">2943</strain>
    </source>
</reference>
<sequence length="325" mass="37272">MKRTTLFFSAMLLLLASCFTSCEDSQDAAKPSDEPLSFQNGLLVFKTHADFESTLNYLKNNQDNLNEWESQFKDFKSLRSSYAHFEDLLSRAGDDSELEDLLAANKHLYSLRKINDETELLPLVDDHLIATLFNAEGLVVVEGKLMKLTDDQLFEKELADKSDLKSSLLEFKNAIELGKAEKSPVVKTIVQYDMKTGRRIETCENKYSKKNRKRLKGEIFKNQLGNLFSSVGARTKHQKKRLGLWTAAKTKQVRLKIEGEYSQEALGDIVYLPISYDKTESNENKISKTFEFCVNVTCTFGITYMQNLHWCRCDDNETRTCETEI</sequence>
<feature type="signal peptide" evidence="1">
    <location>
        <begin position="1"/>
        <end position="22"/>
    </location>
</feature>
<dbReference type="EMBL" id="JAESIY010000003">
    <property type="protein sequence ID" value="MBL3655930.1"/>
    <property type="molecule type" value="Genomic_DNA"/>
</dbReference>
<keyword evidence="1" id="KW-0732">Signal</keyword>
<proteinExistence type="predicted"/>
<evidence type="ECO:0000313" key="3">
    <source>
        <dbReference type="Proteomes" id="UP000659388"/>
    </source>
</evidence>
<dbReference type="PROSITE" id="PS51257">
    <property type="entry name" value="PROKAR_LIPOPROTEIN"/>
    <property type="match status" value="1"/>
</dbReference>
<comment type="caution">
    <text evidence="2">The sequence shown here is derived from an EMBL/GenBank/DDBJ whole genome shotgun (WGS) entry which is preliminary data.</text>
</comment>
<dbReference type="RefSeq" id="WP_202243602.1">
    <property type="nucleotide sequence ID" value="NZ_JAESIY010000003.1"/>
</dbReference>
<feature type="chain" id="PRO_5037044275" evidence="1">
    <location>
        <begin position="23"/>
        <end position="325"/>
    </location>
</feature>
<protein>
    <submittedName>
        <fullName evidence="2">Uncharacterized protein</fullName>
    </submittedName>
</protein>
<name>A0A937K036_9BACT</name>
<evidence type="ECO:0000313" key="2">
    <source>
        <dbReference type="EMBL" id="MBL3655930.1"/>
    </source>
</evidence>
<accession>A0A937K036</accession>
<dbReference type="AlphaFoldDB" id="A0A937K036"/>